<dbReference type="AlphaFoldDB" id="A0A1H7XTH5"/>
<evidence type="ECO:0000313" key="7">
    <source>
        <dbReference type="Proteomes" id="UP000182764"/>
    </source>
</evidence>
<reference evidence="6 7" key="1">
    <citation type="submission" date="2016-10" db="EMBL/GenBank/DDBJ databases">
        <authorList>
            <person name="de Groot N.N."/>
        </authorList>
    </citation>
    <scope>NUCLEOTIDE SEQUENCE [LARGE SCALE GENOMIC DNA]</scope>
    <source>
        <strain evidence="6 7">VTM1R29</strain>
    </source>
</reference>
<name>A0A1H7XTH5_9STRE</name>
<feature type="transmembrane region" description="Helical" evidence="5">
    <location>
        <begin position="16"/>
        <end position="39"/>
    </location>
</feature>
<sequence length="108" mass="12092">MTKIINDLKNVTAGTWVRVILFLLGVVNYFLTAFGIDIIKFDNEQITQLVNAVYIAVTGFYTLWKNNNFTAEAQEAQQYLDDMKAVKGNVQPTAVVEEATEDDDIVLG</sequence>
<keyword evidence="3 5" id="KW-1133">Transmembrane helix</keyword>
<proteinExistence type="predicted"/>
<dbReference type="Proteomes" id="UP000182764">
    <property type="component" value="Unassembled WGS sequence"/>
</dbReference>
<dbReference type="GO" id="GO:0016020">
    <property type="term" value="C:membrane"/>
    <property type="evidence" value="ECO:0007669"/>
    <property type="project" value="UniProtKB-SubCell"/>
</dbReference>
<evidence type="ECO:0000256" key="2">
    <source>
        <dbReference type="ARBA" id="ARBA00022692"/>
    </source>
</evidence>
<dbReference type="NCBIfam" id="TIGR01592">
    <property type="entry name" value="holin_SPP1"/>
    <property type="match status" value="1"/>
</dbReference>
<dbReference type="Pfam" id="PF04688">
    <property type="entry name" value="Holin_SPP1"/>
    <property type="match status" value="1"/>
</dbReference>
<organism evidence="6 7">
    <name type="scientific">Streptococcus gallolyticus</name>
    <dbReference type="NCBI Taxonomy" id="315405"/>
    <lineage>
        <taxon>Bacteria</taxon>
        <taxon>Bacillati</taxon>
        <taxon>Bacillota</taxon>
        <taxon>Bacilli</taxon>
        <taxon>Lactobacillales</taxon>
        <taxon>Streptococcaceae</taxon>
        <taxon>Streptococcus</taxon>
    </lineage>
</organism>
<dbReference type="EMBL" id="FOBM01000018">
    <property type="protein sequence ID" value="SEM36933.1"/>
    <property type="molecule type" value="Genomic_DNA"/>
</dbReference>
<evidence type="ECO:0000256" key="1">
    <source>
        <dbReference type="ARBA" id="ARBA00004370"/>
    </source>
</evidence>
<keyword evidence="4 5" id="KW-0472">Membrane</keyword>
<evidence type="ECO:0000256" key="5">
    <source>
        <dbReference type="SAM" id="Phobius"/>
    </source>
</evidence>
<evidence type="ECO:0000256" key="3">
    <source>
        <dbReference type="ARBA" id="ARBA00022989"/>
    </source>
</evidence>
<comment type="subcellular location">
    <subcellularLocation>
        <location evidence="1">Membrane</location>
    </subcellularLocation>
</comment>
<accession>A0A1H7XTH5</accession>
<evidence type="ECO:0000313" key="6">
    <source>
        <dbReference type="EMBL" id="SEM36933.1"/>
    </source>
</evidence>
<feature type="transmembrane region" description="Helical" evidence="5">
    <location>
        <begin position="46"/>
        <end position="64"/>
    </location>
</feature>
<dbReference type="InterPro" id="IPR006479">
    <property type="entry name" value="Holin"/>
</dbReference>
<keyword evidence="2 5" id="KW-0812">Transmembrane</keyword>
<gene>
    <name evidence="6" type="ORF">SAMN04487839_11845</name>
</gene>
<protein>
    <submittedName>
        <fullName evidence="6">Holin, SPP1 family</fullName>
    </submittedName>
</protein>
<evidence type="ECO:0000256" key="4">
    <source>
        <dbReference type="ARBA" id="ARBA00023136"/>
    </source>
</evidence>
<dbReference type="RefSeq" id="WP_074596862.1">
    <property type="nucleotide sequence ID" value="NZ_FNUH01000013.1"/>
</dbReference>